<name>A0A5C1K2R9_TRIMO</name>
<dbReference type="GO" id="GO:0005524">
    <property type="term" value="F:ATP binding"/>
    <property type="evidence" value="ECO:0007669"/>
    <property type="project" value="UniProtKB-UniRule"/>
</dbReference>
<dbReference type="EMBL" id="MK629715">
    <property type="protein sequence ID" value="QEM39042.1"/>
    <property type="molecule type" value="Genomic_DNA"/>
</dbReference>
<dbReference type="SMR" id="A0A5C1K2R9"/>
<feature type="region of interest" description="Disordered" evidence="10">
    <location>
        <begin position="362"/>
        <end position="383"/>
    </location>
</feature>
<evidence type="ECO:0000256" key="2">
    <source>
        <dbReference type="ARBA" id="ARBA00022527"/>
    </source>
</evidence>
<keyword evidence="5 12" id="KW-0418">Kinase</keyword>
<dbReference type="InterPro" id="IPR017441">
    <property type="entry name" value="Protein_kinase_ATP_BS"/>
</dbReference>
<feature type="domain" description="Protein kinase" evidence="11">
    <location>
        <begin position="433"/>
        <end position="710"/>
    </location>
</feature>
<proteinExistence type="predicted"/>
<evidence type="ECO:0000256" key="8">
    <source>
        <dbReference type="ARBA" id="ARBA00048679"/>
    </source>
</evidence>
<evidence type="ECO:0000259" key="11">
    <source>
        <dbReference type="PROSITE" id="PS50011"/>
    </source>
</evidence>
<dbReference type="InterPro" id="IPR011009">
    <property type="entry name" value="Kinase-like_dom_sf"/>
</dbReference>
<evidence type="ECO:0000256" key="10">
    <source>
        <dbReference type="SAM" id="MobiDB-lite"/>
    </source>
</evidence>
<dbReference type="EC" id="2.7.11.1" evidence="1"/>
<dbReference type="PANTHER" id="PTHR45707">
    <property type="entry name" value="C2 CALCIUM/LIPID-BINDING PLANT PHOSPHORIBOSYLTRANSFERASE FAMILY PROTEIN"/>
    <property type="match status" value="1"/>
</dbReference>
<dbReference type="Gene3D" id="1.10.510.10">
    <property type="entry name" value="Transferase(Phosphotransferase) domain 1"/>
    <property type="match status" value="2"/>
</dbReference>
<comment type="catalytic activity">
    <reaction evidence="7">
        <text>L-threonyl-[protein] + ATP = O-phospho-L-threonyl-[protein] + ADP + H(+)</text>
        <dbReference type="Rhea" id="RHEA:46608"/>
        <dbReference type="Rhea" id="RHEA-COMP:11060"/>
        <dbReference type="Rhea" id="RHEA-COMP:11605"/>
        <dbReference type="ChEBI" id="CHEBI:15378"/>
        <dbReference type="ChEBI" id="CHEBI:30013"/>
        <dbReference type="ChEBI" id="CHEBI:30616"/>
        <dbReference type="ChEBI" id="CHEBI:61977"/>
        <dbReference type="ChEBI" id="CHEBI:456216"/>
        <dbReference type="EC" id="2.7.11.1"/>
    </reaction>
</comment>
<dbReference type="PANTHER" id="PTHR45707:SF77">
    <property type="entry name" value="PROTEIN KINASE DOMAIN-CONTAINING PROTEIN"/>
    <property type="match status" value="1"/>
</dbReference>
<sequence length="724" mass="80897">MDRHSTTTQSDLEHMLCDEKVEPKALPLSLLEDITNRFSEEREIGRGGFAVVYKGVLKNGAAIAVKRLSKTYMYEKEFHREVECLIKVNHKNVVRFIGYCVDSQGRAESYNGKFVMADVLQRLLCFEYLPHGTLDKYITDASTGLDWRKRYKIINGVCEGLHYLHQNRILHLDLKPQNILLDGNMLPKIADFGLARCFDEKQSRAFTTKIWGTMGYLAPESGSREVTYRFDLYSLGVIIIEILTGKRGYEAVEDILQSWSNRLDESQRDIQLEQVRVCSEIGIECIESNPAKRPVSVQHIIARLHETRSVDGSIEDAMTRSSRPQVEADSDDPHRGALKESSEISPVSKLVDEVMSVVASATPSDQLRQISPPRGLGETNTEHLSFTGPSSFLLDRAMPAAGGRARPDELRLGSNMVKHFTLDTLRAATEGFDDDRRVGSGGSFGSVYRGTLRDGREVAIKRAKSWNRDIEMAFNSELIALARANHDNIMCLLGCCVESGERVLVYEFMINGTLHDQLHERSPMAATMLSWPSRLTIALGAARGIEYMHVYASPPIIHRDIKPANILLNHLWTAKIADFGLSTLLDPAQGKPQQWGTVGYIDPEYNQPRHMTDKSDMYSFGVVLLELLSGRRVVQQYPDSMTPKNVVDFAVPHILADDVMRVLDPRLPTPTSHEAEALAYVGYLAADCVEAIGRTRPSMTEVVDALERALAACSRARSTTPASP</sequence>
<evidence type="ECO:0000256" key="7">
    <source>
        <dbReference type="ARBA" id="ARBA00047899"/>
    </source>
</evidence>
<feature type="region of interest" description="Disordered" evidence="10">
    <location>
        <begin position="312"/>
        <end position="344"/>
    </location>
</feature>
<feature type="compositionally biased region" description="Basic and acidic residues" evidence="10">
    <location>
        <begin position="331"/>
        <end position="342"/>
    </location>
</feature>
<keyword evidence="4 9" id="KW-0547">Nucleotide-binding</keyword>
<keyword evidence="3" id="KW-0808">Transferase</keyword>
<comment type="catalytic activity">
    <reaction evidence="8">
        <text>L-seryl-[protein] + ATP = O-phospho-L-seryl-[protein] + ADP + H(+)</text>
        <dbReference type="Rhea" id="RHEA:17989"/>
        <dbReference type="Rhea" id="RHEA-COMP:9863"/>
        <dbReference type="Rhea" id="RHEA-COMP:11604"/>
        <dbReference type="ChEBI" id="CHEBI:15378"/>
        <dbReference type="ChEBI" id="CHEBI:29999"/>
        <dbReference type="ChEBI" id="CHEBI:30616"/>
        <dbReference type="ChEBI" id="CHEBI:83421"/>
        <dbReference type="ChEBI" id="CHEBI:456216"/>
        <dbReference type="EC" id="2.7.11.1"/>
    </reaction>
</comment>
<dbReference type="GO" id="GO:0004674">
    <property type="term" value="F:protein serine/threonine kinase activity"/>
    <property type="evidence" value="ECO:0007669"/>
    <property type="project" value="UniProtKB-KW"/>
</dbReference>
<dbReference type="PROSITE" id="PS00108">
    <property type="entry name" value="PROTEIN_KINASE_ST"/>
    <property type="match status" value="2"/>
</dbReference>
<dbReference type="SUPFAM" id="SSF56112">
    <property type="entry name" value="Protein kinase-like (PK-like)"/>
    <property type="match status" value="2"/>
</dbReference>
<feature type="binding site" evidence="9">
    <location>
        <position position="66"/>
    </location>
    <ligand>
        <name>ATP</name>
        <dbReference type="ChEBI" id="CHEBI:30616"/>
    </ligand>
</feature>
<dbReference type="FunFam" id="1.10.510.10:FF:001023">
    <property type="entry name" value="Os07g0541700 protein"/>
    <property type="match status" value="1"/>
</dbReference>
<dbReference type="InterPro" id="IPR008271">
    <property type="entry name" value="Ser/Thr_kinase_AS"/>
</dbReference>
<dbReference type="AlphaFoldDB" id="A0A5C1K2R9"/>
<accession>A0A5C1K2R9</accession>
<dbReference type="PROSITE" id="PS50011">
    <property type="entry name" value="PROTEIN_KINASE_DOM"/>
    <property type="match status" value="2"/>
</dbReference>
<feature type="domain" description="Protein kinase" evidence="11">
    <location>
        <begin position="38"/>
        <end position="308"/>
    </location>
</feature>
<dbReference type="Pfam" id="PF00069">
    <property type="entry name" value="Pkinase"/>
    <property type="match status" value="2"/>
</dbReference>
<protein>
    <recommendedName>
        <fullName evidence="1">non-specific serine/threonine protein kinase</fullName>
        <ecNumber evidence="1">2.7.11.1</ecNumber>
    </recommendedName>
</protein>
<dbReference type="PROSITE" id="PS00107">
    <property type="entry name" value="PROTEIN_KINASE_ATP"/>
    <property type="match status" value="1"/>
</dbReference>
<evidence type="ECO:0000256" key="9">
    <source>
        <dbReference type="PROSITE-ProRule" id="PRU10141"/>
    </source>
</evidence>
<organism evidence="12">
    <name type="scientific">Triticum monococcum</name>
    <name type="common">Einkorn wheat</name>
    <name type="synonym">Crithodium monococcum</name>
    <dbReference type="NCBI Taxonomy" id="4568"/>
    <lineage>
        <taxon>Eukaryota</taxon>
        <taxon>Viridiplantae</taxon>
        <taxon>Streptophyta</taxon>
        <taxon>Embryophyta</taxon>
        <taxon>Tracheophyta</taxon>
        <taxon>Spermatophyta</taxon>
        <taxon>Magnoliopsida</taxon>
        <taxon>Liliopsida</taxon>
        <taxon>Poales</taxon>
        <taxon>Poaceae</taxon>
        <taxon>BOP clade</taxon>
        <taxon>Pooideae</taxon>
        <taxon>Triticodae</taxon>
        <taxon>Triticeae</taxon>
        <taxon>Triticinae</taxon>
        <taxon>Triticum</taxon>
    </lineage>
</organism>
<dbReference type="InterPro" id="IPR000719">
    <property type="entry name" value="Prot_kinase_dom"/>
</dbReference>
<dbReference type="FunFam" id="3.30.200.20:FF:000465">
    <property type="entry name" value="Cysteine-rich receptor-like protein kinase 6"/>
    <property type="match status" value="1"/>
</dbReference>
<dbReference type="Gene3D" id="3.30.200.20">
    <property type="entry name" value="Phosphorylase Kinase, domain 1"/>
    <property type="match status" value="2"/>
</dbReference>
<keyword evidence="6 9" id="KW-0067">ATP-binding</keyword>
<evidence type="ECO:0000256" key="6">
    <source>
        <dbReference type="ARBA" id="ARBA00022840"/>
    </source>
</evidence>
<evidence type="ECO:0000256" key="5">
    <source>
        <dbReference type="ARBA" id="ARBA00022777"/>
    </source>
</evidence>
<evidence type="ECO:0000256" key="3">
    <source>
        <dbReference type="ARBA" id="ARBA00022679"/>
    </source>
</evidence>
<evidence type="ECO:0000256" key="1">
    <source>
        <dbReference type="ARBA" id="ARBA00012513"/>
    </source>
</evidence>
<evidence type="ECO:0000256" key="4">
    <source>
        <dbReference type="ARBA" id="ARBA00022741"/>
    </source>
</evidence>
<dbReference type="FunFam" id="1.10.510.10:FF:000095">
    <property type="entry name" value="protein STRUBBELIG-RECEPTOR FAMILY 8"/>
    <property type="match status" value="1"/>
</dbReference>
<keyword evidence="2" id="KW-0723">Serine/threonine-protein kinase</keyword>
<evidence type="ECO:0000313" key="12">
    <source>
        <dbReference type="EMBL" id="QEM39042.1"/>
    </source>
</evidence>
<gene>
    <name evidence="12" type="primary">Sr60</name>
    <name evidence="12" type="synonym">WTK2</name>
</gene>
<reference evidence="12" key="1">
    <citation type="journal article" date="2019" name="New Phytol.">
        <title>Wheat gene Sr60 encodes a protein with two putative kinase domains that confers resistance to stem rust.</title>
        <authorList>
            <person name="Chen S."/>
            <person name="Rouse M.N."/>
            <person name="Zhang W."/>
            <person name="Zhang X."/>
            <person name="Guo Y."/>
            <person name="Briggs J."/>
            <person name="Dubcovsky J."/>
        </authorList>
    </citation>
    <scope>NUCLEOTIDE SEQUENCE</scope>
</reference>
<dbReference type="SMART" id="SM00220">
    <property type="entry name" value="S_TKc"/>
    <property type="match status" value="2"/>
</dbReference>